<proteinExistence type="predicted"/>
<dbReference type="InterPro" id="IPR009057">
    <property type="entry name" value="Homeodomain-like_sf"/>
</dbReference>
<dbReference type="PANTHER" id="PTHR43479">
    <property type="entry name" value="ACREF/ENVCD OPERON REPRESSOR-RELATED"/>
    <property type="match status" value="1"/>
</dbReference>
<feature type="domain" description="HTH tetR-type" evidence="3">
    <location>
        <begin position="11"/>
        <end position="71"/>
    </location>
</feature>
<dbReference type="SUPFAM" id="SSF46689">
    <property type="entry name" value="Homeodomain-like"/>
    <property type="match status" value="1"/>
</dbReference>
<dbReference type="STRING" id="1844972.A7K91_16600"/>
<dbReference type="Gene3D" id="1.10.10.60">
    <property type="entry name" value="Homeodomain-like"/>
    <property type="match status" value="1"/>
</dbReference>
<feature type="DNA-binding region" description="H-T-H motif" evidence="2">
    <location>
        <begin position="34"/>
        <end position="53"/>
    </location>
</feature>
<evidence type="ECO:0000313" key="5">
    <source>
        <dbReference type="Proteomes" id="UP000092024"/>
    </source>
</evidence>
<protein>
    <recommendedName>
        <fullName evidence="3">HTH tetR-type domain-containing protein</fullName>
    </recommendedName>
</protein>
<dbReference type="GO" id="GO:0003677">
    <property type="term" value="F:DNA binding"/>
    <property type="evidence" value="ECO:0007669"/>
    <property type="project" value="UniProtKB-UniRule"/>
</dbReference>
<dbReference type="AlphaFoldDB" id="A0A1A5YMT2"/>
<dbReference type="RefSeq" id="WP_068681208.1">
    <property type="nucleotide sequence ID" value="NZ_LYPA01000043.1"/>
</dbReference>
<dbReference type="Pfam" id="PF00440">
    <property type="entry name" value="TetR_N"/>
    <property type="match status" value="1"/>
</dbReference>
<comment type="caution">
    <text evidence="4">The sequence shown here is derived from an EMBL/GenBank/DDBJ whole genome shotgun (WGS) entry which is preliminary data.</text>
</comment>
<name>A0A1A5YMT2_9BACL</name>
<sequence length="203" mass="23358">MTTGNAPRSSEELREVIKKTASELFDKHGVEFVSMHQIAKKAGIGQGTLYRRYGNKADLCMEMMHGNFNELIRRVREIVEEKQHEPVSSRLKQVVDIMVYFLDKKLQWLGVIHTQNTPTLNKEDFLKSQPYREMHGLLEKLLMSATNDELVHPINAEFTAHAYISMLSPHMYSHLICERGYTSQQVADNFYQSVIAPLFAAKD</sequence>
<evidence type="ECO:0000256" key="1">
    <source>
        <dbReference type="ARBA" id="ARBA00023125"/>
    </source>
</evidence>
<dbReference type="PRINTS" id="PR00455">
    <property type="entry name" value="HTHTETR"/>
</dbReference>
<dbReference type="PROSITE" id="PS50977">
    <property type="entry name" value="HTH_TETR_2"/>
    <property type="match status" value="1"/>
</dbReference>
<keyword evidence="1 2" id="KW-0238">DNA-binding</keyword>
<evidence type="ECO:0000259" key="3">
    <source>
        <dbReference type="PROSITE" id="PS50977"/>
    </source>
</evidence>
<dbReference type="InterPro" id="IPR001647">
    <property type="entry name" value="HTH_TetR"/>
</dbReference>
<dbReference type="Gene3D" id="1.10.357.10">
    <property type="entry name" value="Tetracycline Repressor, domain 2"/>
    <property type="match status" value="1"/>
</dbReference>
<reference evidence="4 5" key="1">
    <citation type="submission" date="2016-05" db="EMBL/GenBank/DDBJ databases">
        <title>Paenibacillus oryzae. sp. nov., isolated from the rice root.</title>
        <authorList>
            <person name="Zhang J."/>
            <person name="Zhang X."/>
        </authorList>
    </citation>
    <scope>NUCLEOTIDE SEQUENCE [LARGE SCALE GENOMIC DNA]</scope>
    <source>
        <strain evidence="4 5">1DrF-4</strain>
    </source>
</reference>
<dbReference type="Proteomes" id="UP000092024">
    <property type="component" value="Unassembled WGS sequence"/>
</dbReference>
<keyword evidence="5" id="KW-1185">Reference proteome</keyword>
<organism evidence="4 5">
    <name type="scientific">Paenibacillus oryzae</name>
    <dbReference type="NCBI Taxonomy" id="1844972"/>
    <lineage>
        <taxon>Bacteria</taxon>
        <taxon>Bacillati</taxon>
        <taxon>Bacillota</taxon>
        <taxon>Bacilli</taxon>
        <taxon>Bacillales</taxon>
        <taxon>Paenibacillaceae</taxon>
        <taxon>Paenibacillus</taxon>
    </lineage>
</organism>
<accession>A0A1A5YMT2</accession>
<evidence type="ECO:0000313" key="4">
    <source>
        <dbReference type="EMBL" id="OBR66853.1"/>
    </source>
</evidence>
<evidence type="ECO:0000256" key="2">
    <source>
        <dbReference type="PROSITE-ProRule" id="PRU00335"/>
    </source>
</evidence>
<dbReference type="EMBL" id="LYPA01000043">
    <property type="protein sequence ID" value="OBR66853.1"/>
    <property type="molecule type" value="Genomic_DNA"/>
</dbReference>
<gene>
    <name evidence="4" type="ORF">A7K91_16600</name>
</gene>
<dbReference type="PANTHER" id="PTHR43479:SF11">
    <property type="entry name" value="ACREF_ENVCD OPERON REPRESSOR-RELATED"/>
    <property type="match status" value="1"/>
</dbReference>
<dbReference type="InterPro" id="IPR050624">
    <property type="entry name" value="HTH-type_Tx_Regulator"/>
</dbReference>